<keyword evidence="1" id="KW-1133">Transmembrane helix</keyword>
<reference evidence="2 3" key="1">
    <citation type="submission" date="2018-06" db="EMBL/GenBank/DDBJ databases">
        <authorList>
            <consortium name="Pathogen Informatics"/>
            <person name="Doyle S."/>
        </authorList>
    </citation>
    <scope>NUCLEOTIDE SEQUENCE [LARGE SCALE GENOMIC DNA]</scope>
    <source>
        <strain evidence="2 3">NCTC4824</strain>
    </source>
</reference>
<protein>
    <submittedName>
        <fullName evidence="2">Membrane protein-like protein</fullName>
    </submittedName>
</protein>
<proteinExistence type="predicted"/>
<dbReference type="STRING" id="1348624.GCA_001591545_00041"/>
<accession>A0A2X4VMW9</accession>
<feature type="transmembrane region" description="Helical" evidence="1">
    <location>
        <begin position="409"/>
        <end position="426"/>
    </location>
</feature>
<feature type="transmembrane region" description="Helical" evidence="1">
    <location>
        <begin position="470"/>
        <end position="490"/>
    </location>
</feature>
<organism evidence="2 3">
    <name type="scientific">Lederbergia lenta</name>
    <name type="common">Bacillus lentus</name>
    <dbReference type="NCBI Taxonomy" id="1467"/>
    <lineage>
        <taxon>Bacteria</taxon>
        <taxon>Bacillati</taxon>
        <taxon>Bacillota</taxon>
        <taxon>Bacilli</taxon>
        <taxon>Bacillales</taxon>
        <taxon>Bacillaceae</taxon>
        <taxon>Lederbergia</taxon>
    </lineage>
</organism>
<evidence type="ECO:0000313" key="3">
    <source>
        <dbReference type="Proteomes" id="UP000249134"/>
    </source>
</evidence>
<feature type="transmembrane region" description="Helical" evidence="1">
    <location>
        <begin position="287"/>
        <end position="304"/>
    </location>
</feature>
<feature type="transmembrane region" description="Helical" evidence="1">
    <location>
        <begin position="128"/>
        <end position="147"/>
    </location>
</feature>
<feature type="transmembrane region" description="Helical" evidence="1">
    <location>
        <begin position="438"/>
        <end position="458"/>
    </location>
</feature>
<feature type="transmembrane region" description="Helical" evidence="1">
    <location>
        <begin position="95"/>
        <end position="116"/>
    </location>
</feature>
<feature type="transmembrane region" description="Helical" evidence="1">
    <location>
        <begin position="310"/>
        <end position="327"/>
    </location>
</feature>
<evidence type="ECO:0000256" key="1">
    <source>
        <dbReference type="SAM" id="Phobius"/>
    </source>
</evidence>
<dbReference type="KEGG" id="blen:NCTC4824_00941"/>
<dbReference type="EMBL" id="LS483476">
    <property type="protein sequence ID" value="SQI53527.1"/>
    <property type="molecule type" value="Genomic_DNA"/>
</dbReference>
<dbReference type="InterPro" id="IPR019286">
    <property type="entry name" value="DUF2339_TM"/>
</dbReference>
<feature type="transmembrane region" description="Helical" evidence="1">
    <location>
        <begin position="378"/>
        <end position="397"/>
    </location>
</feature>
<feature type="transmembrane region" description="Helical" evidence="1">
    <location>
        <begin position="183"/>
        <end position="198"/>
    </location>
</feature>
<feature type="transmembrane region" description="Helical" evidence="1">
    <location>
        <begin position="72"/>
        <end position="89"/>
    </location>
</feature>
<dbReference type="AlphaFoldDB" id="A0A2X4VMW9"/>
<evidence type="ECO:0000313" key="2">
    <source>
        <dbReference type="EMBL" id="SQI53527.1"/>
    </source>
</evidence>
<feature type="transmembrane region" description="Helical" evidence="1">
    <location>
        <begin position="334"/>
        <end position="350"/>
    </location>
</feature>
<feature type="transmembrane region" description="Helical" evidence="1">
    <location>
        <begin position="524"/>
        <end position="542"/>
    </location>
</feature>
<sequence length="544" mass="61490">MEGKHNLEERVQHLENRVRYLESKLQMIQPEKVADEKAANFTHDIPVSKTDSVIEPKENNVIEWDVLIFQKILPRLFIFVFIIGVLWGFKAASDYGYLTATVKILLGFITAIAFVIIGIRQLKQGRTVLGQVLVGGAIPILMLTTFTMHQLYDMTGPEVAFLLNIIWIGLGLFFTYKYKSQSIGIVSAIGGVFVPFLIESTAPNIPVFVFYETLLYVLFIWLALRSRYIILYYLSAILLNIALLLFIIFAGVPENDKWLAVSPVLVQQIALLTGFIKTSYSLNKQAYTLFSSVLLSSLWLGVVLTDSESSIVFAIIALLYGVSFYYYQKDTVRAPIFIANALMGILFFVKMMSNELTIEMLIGSSLIYMYIAHKYKSLFHTLLGILTYFIGAISIIYKFIPAWISWEMLHWLVLIIATSYAIYYLANRRKEDYQTTMNIGVPYVSILLLAFTAMLSILLADNASESMERIIMSILWIIIAIAFMLVGKSLSIIQGKYIGAGILFLTLAKIILIDIYFVSVAVKALLFIILGIVGLLVSRAYYKK</sequence>
<keyword evidence="3" id="KW-1185">Reference proteome</keyword>
<feature type="transmembrane region" description="Helical" evidence="1">
    <location>
        <begin position="231"/>
        <end position="252"/>
    </location>
</feature>
<name>A0A2X4VMW9_LEDLE</name>
<feature type="transmembrane region" description="Helical" evidence="1">
    <location>
        <begin position="204"/>
        <end position="224"/>
    </location>
</feature>
<feature type="transmembrane region" description="Helical" evidence="1">
    <location>
        <begin position="159"/>
        <end position="176"/>
    </location>
</feature>
<dbReference type="Pfam" id="PF10101">
    <property type="entry name" value="DUF2339"/>
    <property type="match status" value="1"/>
</dbReference>
<keyword evidence="1" id="KW-0812">Transmembrane</keyword>
<dbReference type="RefSeq" id="WP_066135737.1">
    <property type="nucleotide sequence ID" value="NZ_CBCSGM010000001.1"/>
</dbReference>
<dbReference type="PANTHER" id="PTHR38434:SF1">
    <property type="entry name" value="BLL2549 PROTEIN"/>
    <property type="match status" value="1"/>
</dbReference>
<gene>
    <name evidence="2" type="ORF">NCTC4824_00941</name>
</gene>
<keyword evidence="1" id="KW-0472">Membrane</keyword>
<dbReference type="Proteomes" id="UP000249134">
    <property type="component" value="Chromosome 1"/>
</dbReference>
<dbReference type="PANTHER" id="PTHR38434">
    <property type="entry name" value="BLL2549 PROTEIN"/>
    <property type="match status" value="1"/>
</dbReference>
<feature type="transmembrane region" description="Helical" evidence="1">
    <location>
        <begin position="497"/>
        <end position="518"/>
    </location>
</feature>